<keyword evidence="1 6" id="KW-0597">Phosphoprotein</keyword>
<feature type="domain" description="Response regulatory" evidence="8">
    <location>
        <begin position="15"/>
        <end position="129"/>
    </location>
</feature>
<evidence type="ECO:0000256" key="1">
    <source>
        <dbReference type="ARBA" id="ARBA00022553"/>
    </source>
</evidence>
<dbReference type="GO" id="GO:0006355">
    <property type="term" value="P:regulation of DNA-templated transcription"/>
    <property type="evidence" value="ECO:0007669"/>
    <property type="project" value="InterPro"/>
</dbReference>
<evidence type="ECO:0000256" key="4">
    <source>
        <dbReference type="ARBA" id="ARBA00023125"/>
    </source>
</evidence>
<keyword evidence="3" id="KW-0805">Transcription regulation</keyword>
<gene>
    <name evidence="10" type="ORF">CRU90_11940</name>
</gene>
<dbReference type="AlphaFoldDB" id="A0A4Q0ZHH0"/>
<evidence type="ECO:0000256" key="3">
    <source>
        <dbReference type="ARBA" id="ARBA00023015"/>
    </source>
</evidence>
<organism evidence="10 11">
    <name type="scientific">Arcobacter cloacae</name>
    <dbReference type="NCBI Taxonomy" id="1054034"/>
    <lineage>
        <taxon>Bacteria</taxon>
        <taxon>Pseudomonadati</taxon>
        <taxon>Campylobacterota</taxon>
        <taxon>Epsilonproteobacteria</taxon>
        <taxon>Campylobacterales</taxon>
        <taxon>Arcobacteraceae</taxon>
        <taxon>Arcobacter</taxon>
    </lineage>
</organism>
<keyword evidence="5" id="KW-0804">Transcription</keyword>
<dbReference type="SUPFAM" id="SSF52172">
    <property type="entry name" value="CheY-like"/>
    <property type="match status" value="1"/>
</dbReference>
<dbReference type="CDD" id="cd00383">
    <property type="entry name" value="trans_reg_C"/>
    <property type="match status" value="1"/>
</dbReference>
<dbReference type="Pfam" id="PF00486">
    <property type="entry name" value="Trans_reg_C"/>
    <property type="match status" value="1"/>
</dbReference>
<dbReference type="PANTHER" id="PTHR48111:SF1">
    <property type="entry name" value="TWO-COMPONENT RESPONSE REGULATOR ORR33"/>
    <property type="match status" value="1"/>
</dbReference>
<dbReference type="RefSeq" id="WP_128987500.1">
    <property type="nucleotide sequence ID" value="NZ_PDJZ01000020.1"/>
</dbReference>
<dbReference type="SMART" id="SM00448">
    <property type="entry name" value="REC"/>
    <property type="match status" value="1"/>
</dbReference>
<dbReference type="InterPro" id="IPR001867">
    <property type="entry name" value="OmpR/PhoB-type_DNA-bd"/>
</dbReference>
<feature type="modified residue" description="4-aspartylphosphate" evidence="6">
    <location>
        <position position="64"/>
    </location>
</feature>
<dbReference type="InterPro" id="IPR016032">
    <property type="entry name" value="Sig_transdc_resp-reg_C-effctor"/>
</dbReference>
<dbReference type="InterPro" id="IPR001789">
    <property type="entry name" value="Sig_transdc_resp-reg_receiver"/>
</dbReference>
<dbReference type="GO" id="GO:0032993">
    <property type="term" value="C:protein-DNA complex"/>
    <property type="evidence" value="ECO:0007669"/>
    <property type="project" value="TreeGrafter"/>
</dbReference>
<dbReference type="PROSITE" id="PS50110">
    <property type="entry name" value="RESPONSE_REGULATORY"/>
    <property type="match status" value="1"/>
</dbReference>
<dbReference type="InterPro" id="IPR039420">
    <property type="entry name" value="WalR-like"/>
</dbReference>
<dbReference type="PROSITE" id="PS51755">
    <property type="entry name" value="OMPR_PHOB"/>
    <property type="match status" value="1"/>
</dbReference>
<keyword evidence="4 7" id="KW-0238">DNA-binding</keyword>
<dbReference type="InterPro" id="IPR036388">
    <property type="entry name" value="WH-like_DNA-bd_sf"/>
</dbReference>
<evidence type="ECO:0000259" key="9">
    <source>
        <dbReference type="PROSITE" id="PS51755"/>
    </source>
</evidence>
<dbReference type="GO" id="GO:0005829">
    <property type="term" value="C:cytosol"/>
    <property type="evidence" value="ECO:0007669"/>
    <property type="project" value="TreeGrafter"/>
</dbReference>
<evidence type="ECO:0000313" key="10">
    <source>
        <dbReference type="EMBL" id="RXJ82948.1"/>
    </source>
</evidence>
<protein>
    <submittedName>
        <fullName evidence="10">Transcriptional regulator</fullName>
    </submittedName>
</protein>
<evidence type="ECO:0000256" key="2">
    <source>
        <dbReference type="ARBA" id="ARBA00023012"/>
    </source>
</evidence>
<dbReference type="Proteomes" id="UP000290870">
    <property type="component" value="Unassembled WGS sequence"/>
</dbReference>
<evidence type="ECO:0000313" key="11">
    <source>
        <dbReference type="Proteomes" id="UP000290870"/>
    </source>
</evidence>
<evidence type="ECO:0000259" key="8">
    <source>
        <dbReference type="PROSITE" id="PS50110"/>
    </source>
</evidence>
<keyword evidence="2" id="KW-0902">Two-component regulatory system</keyword>
<evidence type="ECO:0000256" key="5">
    <source>
        <dbReference type="ARBA" id="ARBA00023163"/>
    </source>
</evidence>
<dbReference type="Pfam" id="PF00072">
    <property type="entry name" value="Response_reg"/>
    <property type="match status" value="1"/>
</dbReference>
<comment type="caution">
    <text evidence="10">The sequence shown here is derived from an EMBL/GenBank/DDBJ whole genome shotgun (WGS) entry which is preliminary data.</text>
</comment>
<dbReference type="SUPFAM" id="SSF46894">
    <property type="entry name" value="C-terminal effector domain of the bipartite response regulators"/>
    <property type="match status" value="1"/>
</dbReference>
<reference evidence="10 11" key="1">
    <citation type="submission" date="2017-10" db="EMBL/GenBank/DDBJ databases">
        <title>Genomics of the genus Arcobacter.</title>
        <authorList>
            <person name="Perez-Cataluna A."/>
            <person name="Figueras M.J."/>
        </authorList>
    </citation>
    <scope>NUCLEOTIDE SEQUENCE [LARGE SCALE GENOMIC DNA]</scope>
    <source>
        <strain evidence="10 11">F26</strain>
    </source>
</reference>
<proteinExistence type="predicted"/>
<evidence type="ECO:0000256" key="6">
    <source>
        <dbReference type="PROSITE-ProRule" id="PRU00169"/>
    </source>
</evidence>
<name>A0A4Q0ZHH0_9BACT</name>
<dbReference type="SMART" id="SM00862">
    <property type="entry name" value="Trans_reg_C"/>
    <property type="match status" value="1"/>
</dbReference>
<accession>A0A4Q0ZHH0</accession>
<dbReference type="Gene3D" id="1.10.10.10">
    <property type="entry name" value="Winged helix-like DNA-binding domain superfamily/Winged helix DNA-binding domain"/>
    <property type="match status" value="1"/>
</dbReference>
<dbReference type="Gene3D" id="3.40.50.2300">
    <property type="match status" value="1"/>
</dbReference>
<evidence type="ECO:0000256" key="7">
    <source>
        <dbReference type="PROSITE-ProRule" id="PRU01091"/>
    </source>
</evidence>
<sequence length="234" mass="27169">MSITNQYVNILKKLNILYIEDEENIKLNVKKTLLLFSDNIFDAEDITSAKKILFEKRIDIILSDINLPDKSGLDFIKEIRQVDKKIPIIILSAYTDKNFLLEATKLKLIDYLTKPIDFKSLHQALNKCVDEILDNSRYIISFKNNINYNVLHKKLLDTTKNEELSLTSKELTLLDFLIKNSNRIVSSEELKSYLWEDEFEATDSALKNLLNKLRKKIGKNSIINTSGVGYRLDY</sequence>
<dbReference type="GO" id="GO:0000976">
    <property type="term" value="F:transcription cis-regulatory region binding"/>
    <property type="evidence" value="ECO:0007669"/>
    <property type="project" value="TreeGrafter"/>
</dbReference>
<feature type="DNA-binding region" description="OmpR/PhoB-type" evidence="7">
    <location>
        <begin position="137"/>
        <end position="234"/>
    </location>
</feature>
<dbReference type="GO" id="GO:0000156">
    <property type="term" value="F:phosphorelay response regulator activity"/>
    <property type="evidence" value="ECO:0007669"/>
    <property type="project" value="TreeGrafter"/>
</dbReference>
<dbReference type="PANTHER" id="PTHR48111">
    <property type="entry name" value="REGULATOR OF RPOS"/>
    <property type="match status" value="1"/>
</dbReference>
<dbReference type="OrthoDB" id="5349253at2"/>
<dbReference type="InterPro" id="IPR011006">
    <property type="entry name" value="CheY-like_superfamily"/>
</dbReference>
<feature type="domain" description="OmpR/PhoB-type" evidence="9">
    <location>
        <begin position="137"/>
        <end position="234"/>
    </location>
</feature>
<dbReference type="EMBL" id="PDJZ01000020">
    <property type="protein sequence ID" value="RXJ82948.1"/>
    <property type="molecule type" value="Genomic_DNA"/>
</dbReference>